<name>A0A9J6DTW7_RHIMP</name>
<keyword evidence="3" id="KW-1185">Reference proteome</keyword>
<evidence type="ECO:0008006" key="4">
    <source>
        <dbReference type="Google" id="ProtNLM"/>
    </source>
</evidence>
<dbReference type="Proteomes" id="UP000821866">
    <property type="component" value="Unassembled WGS sequence"/>
</dbReference>
<dbReference type="EMBL" id="JABSTU010000007">
    <property type="protein sequence ID" value="KAH8025555.1"/>
    <property type="molecule type" value="Genomic_DNA"/>
</dbReference>
<evidence type="ECO:0000313" key="3">
    <source>
        <dbReference type="Proteomes" id="UP000821866"/>
    </source>
</evidence>
<feature type="region of interest" description="Disordered" evidence="1">
    <location>
        <begin position="23"/>
        <end position="44"/>
    </location>
</feature>
<evidence type="ECO:0000313" key="2">
    <source>
        <dbReference type="EMBL" id="KAH8025555.1"/>
    </source>
</evidence>
<organism evidence="2 3">
    <name type="scientific">Rhipicephalus microplus</name>
    <name type="common">Cattle tick</name>
    <name type="synonym">Boophilus microplus</name>
    <dbReference type="NCBI Taxonomy" id="6941"/>
    <lineage>
        <taxon>Eukaryota</taxon>
        <taxon>Metazoa</taxon>
        <taxon>Ecdysozoa</taxon>
        <taxon>Arthropoda</taxon>
        <taxon>Chelicerata</taxon>
        <taxon>Arachnida</taxon>
        <taxon>Acari</taxon>
        <taxon>Parasitiformes</taxon>
        <taxon>Ixodida</taxon>
        <taxon>Ixodoidea</taxon>
        <taxon>Ixodidae</taxon>
        <taxon>Rhipicephalinae</taxon>
        <taxon>Rhipicephalus</taxon>
        <taxon>Boophilus</taxon>
    </lineage>
</organism>
<evidence type="ECO:0000256" key="1">
    <source>
        <dbReference type="SAM" id="MobiDB-lite"/>
    </source>
</evidence>
<reference evidence="2" key="1">
    <citation type="journal article" date="2020" name="Cell">
        <title>Large-Scale Comparative Analyses of Tick Genomes Elucidate Their Genetic Diversity and Vector Capacities.</title>
        <authorList>
            <consortium name="Tick Genome and Microbiome Consortium (TIGMIC)"/>
            <person name="Jia N."/>
            <person name="Wang J."/>
            <person name="Shi W."/>
            <person name="Du L."/>
            <person name="Sun Y."/>
            <person name="Zhan W."/>
            <person name="Jiang J.F."/>
            <person name="Wang Q."/>
            <person name="Zhang B."/>
            <person name="Ji P."/>
            <person name="Bell-Sakyi L."/>
            <person name="Cui X.M."/>
            <person name="Yuan T.T."/>
            <person name="Jiang B.G."/>
            <person name="Yang W.F."/>
            <person name="Lam T.T."/>
            <person name="Chang Q.C."/>
            <person name="Ding S.J."/>
            <person name="Wang X.J."/>
            <person name="Zhu J.G."/>
            <person name="Ruan X.D."/>
            <person name="Zhao L."/>
            <person name="Wei J.T."/>
            <person name="Ye R.Z."/>
            <person name="Que T.C."/>
            <person name="Du C.H."/>
            <person name="Zhou Y.H."/>
            <person name="Cheng J.X."/>
            <person name="Dai P.F."/>
            <person name="Guo W.B."/>
            <person name="Han X.H."/>
            <person name="Huang E.J."/>
            <person name="Li L.F."/>
            <person name="Wei W."/>
            <person name="Gao Y.C."/>
            <person name="Liu J.Z."/>
            <person name="Shao H.Z."/>
            <person name="Wang X."/>
            <person name="Wang C.C."/>
            <person name="Yang T.C."/>
            <person name="Huo Q.B."/>
            <person name="Li W."/>
            <person name="Chen H.Y."/>
            <person name="Chen S.E."/>
            <person name="Zhou L.G."/>
            <person name="Ni X.B."/>
            <person name="Tian J.H."/>
            <person name="Sheng Y."/>
            <person name="Liu T."/>
            <person name="Pan Y.S."/>
            <person name="Xia L.Y."/>
            <person name="Li J."/>
            <person name="Zhao F."/>
            <person name="Cao W.C."/>
        </authorList>
    </citation>
    <scope>NUCLEOTIDE SEQUENCE</scope>
    <source>
        <strain evidence="2">Rmic-2018</strain>
    </source>
</reference>
<proteinExistence type="predicted"/>
<reference evidence="2" key="2">
    <citation type="submission" date="2021-09" db="EMBL/GenBank/DDBJ databases">
        <authorList>
            <person name="Jia N."/>
            <person name="Wang J."/>
            <person name="Shi W."/>
            <person name="Du L."/>
            <person name="Sun Y."/>
            <person name="Zhan W."/>
            <person name="Jiang J."/>
            <person name="Wang Q."/>
            <person name="Zhang B."/>
            <person name="Ji P."/>
            <person name="Sakyi L.B."/>
            <person name="Cui X."/>
            <person name="Yuan T."/>
            <person name="Jiang B."/>
            <person name="Yang W."/>
            <person name="Lam T.T.-Y."/>
            <person name="Chang Q."/>
            <person name="Ding S."/>
            <person name="Wang X."/>
            <person name="Zhu J."/>
            <person name="Ruan X."/>
            <person name="Zhao L."/>
            <person name="Wei J."/>
            <person name="Que T."/>
            <person name="Du C."/>
            <person name="Cheng J."/>
            <person name="Dai P."/>
            <person name="Han X."/>
            <person name="Huang E."/>
            <person name="Gao Y."/>
            <person name="Liu J."/>
            <person name="Shao H."/>
            <person name="Ye R."/>
            <person name="Li L."/>
            <person name="Wei W."/>
            <person name="Wang X."/>
            <person name="Wang C."/>
            <person name="Huo Q."/>
            <person name="Li W."/>
            <person name="Guo W."/>
            <person name="Chen H."/>
            <person name="Chen S."/>
            <person name="Zhou L."/>
            <person name="Zhou L."/>
            <person name="Ni X."/>
            <person name="Tian J."/>
            <person name="Zhou Y."/>
            <person name="Sheng Y."/>
            <person name="Liu T."/>
            <person name="Pan Y."/>
            <person name="Xia L."/>
            <person name="Li J."/>
            <person name="Zhao F."/>
            <person name="Cao W."/>
        </authorList>
    </citation>
    <scope>NUCLEOTIDE SEQUENCE</scope>
    <source>
        <strain evidence="2">Rmic-2018</strain>
        <tissue evidence="2">Larvae</tissue>
    </source>
</reference>
<protein>
    <recommendedName>
        <fullName evidence="4">DDE Tnp4 domain-containing protein</fullName>
    </recommendedName>
</protein>
<gene>
    <name evidence="2" type="ORF">HPB51_009510</name>
</gene>
<comment type="caution">
    <text evidence="2">The sequence shown here is derived from an EMBL/GenBank/DDBJ whole genome shotgun (WGS) entry which is preliminary data.</text>
</comment>
<dbReference type="AlphaFoldDB" id="A0A9J6DTW7"/>
<sequence>MADGMDGSAPSEKRVAMLLLLDGDSSESESSSTDTSDSSDTDSDAKACAYEREFNKLFRIAREEAQSRRFHRGRRSAVLGPRGKLVLIENAFSTLKKRFRQLMYLELHTIHWLNKFIMSCCILHNLCIDYGDEETDDDNDDDGAPNAIQWENCTDNHSDKTDEERALHKLGEIKRAKILTKLLRSDCGK</sequence>
<accession>A0A9J6DTW7</accession>